<protein>
    <submittedName>
        <fullName evidence="2">Uncharacterized protein</fullName>
    </submittedName>
</protein>
<dbReference type="PANTHER" id="PTHR37028">
    <property type="entry name" value="UNNAMED PRODUCT-RELATED"/>
    <property type="match status" value="1"/>
</dbReference>
<sequence length="731" mass="82596">MTEVQSRRHSSSDADEVVEYLQLTGKRYREHVELLRQEHEAREAQRAPFKPTISAYAERASKAWVMRQESSIGQRLHELHQKKLALLAEEAAESAKRRETEEQNACTFAPAVTAKAERSARRGGDVSVLLSRWEEQRRARQVRRQMEATRNELSAATGVPCISAYAKEKAQAEHHRRAVPMEESLLAEAEARRQRQHAAFEQRYAATSAPSMPNRGSGTDSRLSSRRFVPAISSYAANVQFQQGVVDRLYTHHRTQQQQQHQGRDSGGRCVYDEEMALHCTFRPQLSPQSVELSKLYYAEEGEVGAKPHDRLYRNTHHTSTYRKSVLPDESAFGKPEINDASRRIIEERRRQLALEGNPGALGHSPCSRLYPGRAKSAPSTSPPRATFKKKVMTAKDMELQTALTFAPCVSAASDALWRQRVTALKSTGVARNVDEARQLLWRKAEKKKADDIAKMLVQRRREEAAACTFRPKAGRPPHRRSGYISMPIEVRTTLWAKQREARLSELREELEASAVEECSFRPHVDPVFPLPRLDAKLATGVEMFVERQAEARRLREEAKEWWRPKYACKLALEPSATSKRRLQPRAEAATTSTAATPRSAASVDRSLEKSGSAADRTDSSLQRAAMRTSADRSCEDEDEAFVQHWARRPPSTSLTASSFSHASQPEVPSAESSPRQLADVAHQPAAMSVRRERNPPADPYRWRGVSAHETSTRSTTAPPVWRKPLRYRPR</sequence>
<evidence type="ECO:0000313" key="2">
    <source>
        <dbReference type="EMBL" id="KPI83811.1"/>
    </source>
</evidence>
<name>A0A0N1IHI3_LEPSE</name>
<feature type="region of interest" description="Disordered" evidence="1">
    <location>
        <begin position="578"/>
        <end position="731"/>
    </location>
</feature>
<dbReference type="AlphaFoldDB" id="A0A0N1IHI3"/>
<dbReference type="OrthoDB" id="273140at2759"/>
<evidence type="ECO:0000256" key="1">
    <source>
        <dbReference type="SAM" id="MobiDB-lite"/>
    </source>
</evidence>
<feature type="region of interest" description="Disordered" evidence="1">
    <location>
        <begin position="356"/>
        <end position="386"/>
    </location>
</feature>
<dbReference type="VEuPathDB" id="TriTrypDB:Lsey_0322_0030"/>
<dbReference type="OMA" id="WRKPLRY"/>
<accession>A0A0N1IHI3</accession>
<feature type="compositionally biased region" description="Polar residues" evidence="1">
    <location>
        <begin position="651"/>
        <end position="664"/>
    </location>
</feature>
<gene>
    <name evidence="2" type="ORF">ABL78_7145</name>
</gene>
<dbReference type="Proteomes" id="UP000038009">
    <property type="component" value="Unassembled WGS sequence"/>
</dbReference>
<comment type="caution">
    <text evidence="2">The sequence shown here is derived from an EMBL/GenBank/DDBJ whole genome shotgun (WGS) entry which is preliminary data.</text>
</comment>
<reference evidence="2 3" key="1">
    <citation type="journal article" date="2015" name="PLoS Pathog.">
        <title>Leptomonas seymouri: Adaptations to the Dixenous Life Cycle Analyzed by Genome Sequencing, Transcriptome Profiling and Co-infection with Leishmania donovani.</title>
        <authorList>
            <person name="Kraeva N."/>
            <person name="Butenko A."/>
            <person name="Hlavacova J."/>
            <person name="Kostygov A."/>
            <person name="Myskova J."/>
            <person name="Grybchuk D."/>
            <person name="Lestinova T."/>
            <person name="Votypka J."/>
            <person name="Volf P."/>
            <person name="Opperdoes F."/>
            <person name="Flegontov P."/>
            <person name="Lukes J."/>
            <person name="Yurchenko V."/>
        </authorList>
    </citation>
    <scope>NUCLEOTIDE SEQUENCE [LARGE SCALE GENOMIC DNA]</scope>
    <source>
        <strain evidence="2 3">ATCC 30220</strain>
    </source>
</reference>
<feature type="region of interest" description="Disordered" evidence="1">
    <location>
        <begin position="192"/>
        <end position="223"/>
    </location>
</feature>
<dbReference type="EMBL" id="LJSK01000322">
    <property type="protein sequence ID" value="KPI83811.1"/>
    <property type="molecule type" value="Genomic_DNA"/>
</dbReference>
<keyword evidence="3" id="KW-1185">Reference proteome</keyword>
<dbReference type="PANTHER" id="PTHR37028:SF9">
    <property type="entry name" value="NUCLEAR PROTEIN MDM1"/>
    <property type="match status" value="1"/>
</dbReference>
<proteinExistence type="predicted"/>
<evidence type="ECO:0000313" key="3">
    <source>
        <dbReference type="Proteomes" id="UP000038009"/>
    </source>
</evidence>
<feature type="compositionally biased region" description="Polar residues" evidence="1">
    <location>
        <begin position="709"/>
        <end position="718"/>
    </location>
</feature>
<organism evidence="2 3">
    <name type="scientific">Leptomonas seymouri</name>
    <dbReference type="NCBI Taxonomy" id="5684"/>
    <lineage>
        <taxon>Eukaryota</taxon>
        <taxon>Discoba</taxon>
        <taxon>Euglenozoa</taxon>
        <taxon>Kinetoplastea</taxon>
        <taxon>Metakinetoplastina</taxon>
        <taxon>Trypanosomatida</taxon>
        <taxon>Trypanosomatidae</taxon>
        <taxon>Leishmaniinae</taxon>
        <taxon>Leptomonas</taxon>
    </lineage>
</organism>
<feature type="compositionally biased region" description="Polar residues" evidence="1">
    <location>
        <begin position="208"/>
        <end position="222"/>
    </location>
</feature>
<feature type="compositionally biased region" description="Low complexity" evidence="1">
    <location>
        <begin position="586"/>
        <end position="603"/>
    </location>
</feature>